<dbReference type="InterPro" id="IPR027387">
    <property type="entry name" value="Cytb/b6-like_sf"/>
</dbReference>
<feature type="transmembrane region" description="Helical" evidence="1">
    <location>
        <begin position="273"/>
        <end position="294"/>
    </location>
</feature>
<reference evidence="3" key="1">
    <citation type="journal article" date="2024" name="Syst. Appl. Microbiol.">
        <title>First single-strain enrichments of Electrothrix cable bacteria, description of E. aestuarii sp. nov. and E. rattekaaiensis sp. nov., and proposal of a cable bacteria taxonomy following the rules of the SeqCode.</title>
        <authorList>
            <person name="Plum-Jensen L.E."/>
            <person name="Schramm A."/>
            <person name="Marshall I.P.G."/>
        </authorList>
    </citation>
    <scope>NUCLEOTIDE SEQUENCE</scope>
    <source>
        <strain evidence="3">Rat1</strain>
    </source>
</reference>
<dbReference type="InterPro" id="IPR005797">
    <property type="entry name" value="Cyt_b/b6_N"/>
</dbReference>
<dbReference type="InterPro" id="IPR036150">
    <property type="entry name" value="Cyt_b/b6_C_sf"/>
</dbReference>
<keyword evidence="1" id="KW-0472">Membrane</keyword>
<proteinExistence type="predicted"/>
<sequence>MAALTEENALRWGERIRVFLFSIRWGGHTLISLYLSVLSGLALGLQYNAAEPFYSTATIELIVPFGSFWRSLHYFSSQAFMLLLLAHLLVILWQKVPTPAYRFTRGAWLRLSASVPVALTLLFTGYILRGDATGDAAGAIAENITRSLPVLGVYLNKLLFDGHVAGVQKVYLNHVIGLMVLGGFVVWPHLRRYTASWSNHLPLILGLILLSPIFKTPLERDHFGLLHINGPWFFLGLQELLRYIPVFWAGIFVPSVFVGALLFLPQEGRFRRVAFWFMGAWLLVYTVLSVMGFWRGCCA</sequence>
<dbReference type="Gene3D" id="1.20.810.10">
    <property type="entry name" value="Cytochrome Bc1 Complex, Chain C"/>
    <property type="match status" value="2"/>
</dbReference>
<dbReference type="GO" id="GO:0009055">
    <property type="term" value="F:electron transfer activity"/>
    <property type="evidence" value="ECO:0007669"/>
    <property type="project" value="InterPro"/>
</dbReference>
<dbReference type="GO" id="GO:0022904">
    <property type="term" value="P:respiratory electron transport chain"/>
    <property type="evidence" value="ECO:0007669"/>
    <property type="project" value="InterPro"/>
</dbReference>
<organism evidence="3">
    <name type="scientific">Candidatus Electrothrix aestuarii</name>
    <dbReference type="NCBI Taxonomy" id="3062594"/>
    <lineage>
        <taxon>Bacteria</taxon>
        <taxon>Pseudomonadati</taxon>
        <taxon>Thermodesulfobacteriota</taxon>
        <taxon>Desulfobulbia</taxon>
        <taxon>Desulfobulbales</taxon>
        <taxon>Desulfobulbaceae</taxon>
        <taxon>Candidatus Electrothrix</taxon>
    </lineage>
</organism>
<dbReference type="GO" id="GO:0016020">
    <property type="term" value="C:membrane"/>
    <property type="evidence" value="ECO:0007669"/>
    <property type="project" value="InterPro"/>
</dbReference>
<dbReference type="SUPFAM" id="SSF81648">
    <property type="entry name" value="a domain/subunit of cytochrome bc1 complex (Ubiquinol-cytochrome c reductase)"/>
    <property type="match status" value="1"/>
</dbReference>
<dbReference type="GO" id="GO:0016491">
    <property type="term" value="F:oxidoreductase activity"/>
    <property type="evidence" value="ECO:0007669"/>
    <property type="project" value="InterPro"/>
</dbReference>
<dbReference type="AlphaFoldDB" id="A0AAU8LYQ3"/>
<dbReference type="PROSITE" id="PS51002">
    <property type="entry name" value="CYTB_NTER"/>
    <property type="match status" value="1"/>
</dbReference>
<accession>A0AAU8LYQ3</accession>
<feature type="domain" description="Cytochrome b/b6 N-terminal region profile" evidence="2">
    <location>
        <begin position="1"/>
        <end position="235"/>
    </location>
</feature>
<feature type="transmembrane region" description="Helical" evidence="1">
    <location>
        <begin position="243"/>
        <end position="264"/>
    </location>
</feature>
<feature type="transmembrane region" description="Helical" evidence="1">
    <location>
        <begin position="25"/>
        <end position="45"/>
    </location>
</feature>
<keyword evidence="1" id="KW-0812">Transmembrane</keyword>
<dbReference type="InterPro" id="IPR016174">
    <property type="entry name" value="Di-haem_cyt_TM"/>
</dbReference>
<feature type="transmembrane region" description="Helical" evidence="1">
    <location>
        <begin position="197"/>
        <end position="214"/>
    </location>
</feature>
<keyword evidence="1" id="KW-1133">Transmembrane helix</keyword>
<feature type="transmembrane region" description="Helical" evidence="1">
    <location>
        <begin position="171"/>
        <end position="190"/>
    </location>
</feature>
<dbReference type="EMBL" id="CP159373">
    <property type="protein sequence ID" value="XCN73996.1"/>
    <property type="molecule type" value="Genomic_DNA"/>
</dbReference>
<feature type="transmembrane region" description="Helical" evidence="1">
    <location>
        <begin position="108"/>
        <end position="128"/>
    </location>
</feature>
<reference evidence="3" key="2">
    <citation type="submission" date="2024-06" db="EMBL/GenBank/DDBJ databases">
        <authorList>
            <person name="Plum-Jensen L.E."/>
            <person name="Schramm A."/>
            <person name="Marshall I.P.G."/>
        </authorList>
    </citation>
    <scope>NUCLEOTIDE SEQUENCE</scope>
    <source>
        <strain evidence="3">Rat1</strain>
    </source>
</reference>
<evidence type="ECO:0000259" key="2">
    <source>
        <dbReference type="PROSITE" id="PS51002"/>
    </source>
</evidence>
<evidence type="ECO:0000256" key="1">
    <source>
        <dbReference type="SAM" id="Phobius"/>
    </source>
</evidence>
<evidence type="ECO:0000313" key="3">
    <source>
        <dbReference type="EMBL" id="XCN73996.1"/>
    </source>
</evidence>
<protein>
    <submittedName>
        <fullName evidence="3">Cytochrome b N-terminal domain-containing protein</fullName>
    </submittedName>
</protein>
<dbReference type="KEGG" id="eaj:Q3M24_04355"/>
<feature type="transmembrane region" description="Helical" evidence="1">
    <location>
        <begin position="75"/>
        <end position="96"/>
    </location>
</feature>
<dbReference type="SUPFAM" id="SSF81342">
    <property type="entry name" value="Transmembrane di-heme cytochromes"/>
    <property type="match status" value="1"/>
</dbReference>
<dbReference type="Pfam" id="PF13631">
    <property type="entry name" value="Cytochrom_B_N_2"/>
    <property type="match status" value="1"/>
</dbReference>
<gene>
    <name evidence="3" type="ORF">Q3M24_04355</name>
</gene>
<name>A0AAU8LYQ3_9BACT</name>